<evidence type="ECO:0000313" key="2">
    <source>
        <dbReference type="Proteomes" id="UP001732720"/>
    </source>
</evidence>
<dbReference type="RefSeq" id="XP_020043121.1">
    <property type="nucleotide sequence ID" value="XM_020187532.1"/>
</dbReference>
<evidence type="ECO:0000313" key="3">
    <source>
        <dbReference type="RefSeq" id="XP_020043121.1"/>
    </source>
</evidence>
<evidence type="ECO:0000256" key="1">
    <source>
        <dbReference type="ARBA" id="ARBA00023157"/>
    </source>
</evidence>
<dbReference type="OrthoDB" id="9838482at2759"/>
<keyword evidence="2" id="KW-1185">Reference proteome</keyword>
<proteinExistence type="predicted"/>
<dbReference type="GeneID" id="109702101"/>
<dbReference type="AlphaFoldDB" id="A0A8B7WHR8"/>
<dbReference type="SUPFAM" id="SSF58069">
    <property type="entry name" value="Virus ectodomain"/>
    <property type="match status" value="1"/>
</dbReference>
<keyword evidence="1" id="KW-1015">Disulfide bond</keyword>
<dbReference type="PANTHER" id="PTHR10424:SF73">
    <property type="entry name" value="ENDOGENOUS RETROVIRUS GROUP FC1 ENV POLYPROTEIN-RELATED"/>
    <property type="match status" value="1"/>
</dbReference>
<reference evidence="3" key="1">
    <citation type="submission" date="2025-08" db="UniProtKB">
        <authorList>
            <consortium name="RefSeq"/>
        </authorList>
    </citation>
    <scope>IDENTIFICATION</scope>
    <source>
        <tissue evidence="3">Leukocyte</tissue>
    </source>
</reference>
<dbReference type="Pfam" id="PF00429">
    <property type="entry name" value="TLV_coat"/>
    <property type="match status" value="1"/>
</dbReference>
<sequence>MSGQANTGGYFWKFKIWETYTVSQTSLNSLVGTGDCSPKGSQTPLSVPFKPRSDSDFECHCPFFSQTKDYCKKGAPYTQEYGGCPSWSCNIYQVLNLRGPDNEFSLYRGQNGTIVAHIPNPWDNRWVQDEMIALYAGCTASKPSAHIMISRELTLPIPTQKEVTLEVLQSEQSLQQALQKSSTPTWLQLFQASLQLMNLTTSISVIDCFLCASLQHPLLAAVPINTSSSIKASPALWNSSCTPPLSLVPLWAPDSTQVPLPTHTCYTSLSTSRSNFSLSCHINVTVTAQLASPSGLYFWCHNTLHSCITQTTPGPCILVIIVPQLTLYGEAEFSLLFGAQPKRAAFLPIMVDKSLATSFAAAGFVGGALGHSVISARDFEELLQITLESTSASLASLQCQLTSLAQVALQNRRALDLLTAEKGGTCFFLQEECCYYVNESRIVEQNVNRLTDLAEDLLRKPSKNTLTNLLSSPLVTWLPSFLGPLLMLITLCTLLPCLLQFLRSQVSRISNQTFNQLLLQGYHPLIAQPEDTHDEPYRNTGL</sequence>
<dbReference type="InterPro" id="IPR018154">
    <property type="entry name" value="TLV/ENV_coat_polyprotein"/>
</dbReference>
<dbReference type="Gene3D" id="1.10.287.210">
    <property type="match status" value="1"/>
</dbReference>
<organism evidence="3">
    <name type="scientific">Castor canadensis</name>
    <name type="common">American beaver</name>
    <dbReference type="NCBI Taxonomy" id="51338"/>
    <lineage>
        <taxon>Eukaryota</taxon>
        <taxon>Metazoa</taxon>
        <taxon>Chordata</taxon>
        <taxon>Craniata</taxon>
        <taxon>Vertebrata</taxon>
        <taxon>Euteleostomi</taxon>
        <taxon>Mammalia</taxon>
        <taxon>Eutheria</taxon>
        <taxon>Euarchontoglires</taxon>
        <taxon>Glires</taxon>
        <taxon>Rodentia</taxon>
        <taxon>Castorimorpha</taxon>
        <taxon>Castoridae</taxon>
        <taxon>Castor</taxon>
    </lineage>
</organism>
<gene>
    <name evidence="3" type="primary">LOC109702101</name>
</gene>
<dbReference type="Proteomes" id="UP001732720">
    <property type="component" value="Chromosome 9"/>
</dbReference>
<name>A0A8B7WHR8_CASCN</name>
<accession>A0A8B7WHR8</accession>
<dbReference type="PANTHER" id="PTHR10424">
    <property type="entry name" value="VIRAL ENVELOPE PROTEIN"/>
    <property type="match status" value="1"/>
</dbReference>
<protein>
    <submittedName>
        <fullName evidence="3">ERV-BabFcenv provirus ancestral Env polyprotein-like</fullName>
    </submittedName>
</protein>
<dbReference type="KEGG" id="ccan:109702101"/>